<organism evidence="2 4">
    <name type="scientific">Roseovarius indicus</name>
    <dbReference type="NCBI Taxonomy" id="540747"/>
    <lineage>
        <taxon>Bacteria</taxon>
        <taxon>Pseudomonadati</taxon>
        <taxon>Pseudomonadota</taxon>
        <taxon>Alphaproteobacteria</taxon>
        <taxon>Rhodobacterales</taxon>
        <taxon>Roseobacteraceae</taxon>
        <taxon>Roseovarius</taxon>
    </lineage>
</organism>
<evidence type="ECO:0008006" key="6">
    <source>
        <dbReference type="Google" id="ProtNLM"/>
    </source>
</evidence>
<dbReference type="Proteomes" id="UP000051401">
    <property type="component" value="Unassembled WGS sequence"/>
</dbReference>
<evidence type="ECO:0000256" key="1">
    <source>
        <dbReference type="SAM" id="SignalP"/>
    </source>
</evidence>
<sequence length="159" mass="16726">MKLTLTAATIAALFAAGHASAQAYTSDGTAKGQSTTEVIEVGGDHMFMNIRTDYKSFEMEDSTNPMNQLSGPCFGVVEVRGGAVEGNGVCVLDGLEGDRVTLGWNARRRDPQGNIHGYWHISSGSGRWLQASGGGTFMSNVNPANGTATNTLRGAVTLR</sequence>
<name>A0A0T5PDY2_9RHOB</name>
<dbReference type="RefSeq" id="WP_057812381.1">
    <property type="nucleotide sequence ID" value="NZ_CAXRJZ010000007.1"/>
</dbReference>
<evidence type="ECO:0000313" key="3">
    <source>
        <dbReference type="EMBL" id="QEW29219.1"/>
    </source>
</evidence>
<keyword evidence="1" id="KW-0732">Signal</keyword>
<protein>
    <recommendedName>
        <fullName evidence="6">Allene oxide cyclase</fullName>
    </recommendedName>
</protein>
<gene>
    <name evidence="3" type="ORF">RIdsm_05062</name>
    <name evidence="2" type="ORF">XM52_01045</name>
</gene>
<dbReference type="EMBL" id="CP031598">
    <property type="protein sequence ID" value="QEW29219.1"/>
    <property type="molecule type" value="Genomic_DNA"/>
</dbReference>
<dbReference type="AlphaFoldDB" id="A0A0T5PDY2"/>
<reference evidence="3 5" key="2">
    <citation type="submission" date="2018-08" db="EMBL/GenBank/DDBJ databases">
        <title>Genetic Globetrotter - A new plasmid hitch-hiking vast phylogenetic and geographic distances.</title>
        <authorList>
            <person name="Vollmers J."/>
            <person name="Petersen J."/>
        </authorList>
    </citation>
    <scope>NUCLEOTIDE SEQUENCE [LARGE SCALE GENOMIC DNA]</scope>
    <source>
        <strain evidence="3 5">DSM 26383</strain>
    </source>
</reference>
<dbReference type="PATRIC" id="fig|540747.5.peg.211"/>
<dbReference type="OrthoDB" id="7862633at2"/>
<reference evidence="2 4" key="1">
    <citation type="submission" date="2015-04" db="EMBL/GenBank/DDBJ databases">
        <title>The draft genome sequence of Roseovarius indicus B108T.</title>
        <authorList>
            <person name="Li G."/>
            <person name="Lai Q."/>
            <person name="Shao Z."/>
            <person name="Yan P."/>
        </authorList>
    </citation>
    <scope>NUCLEOTIDE SEQUENCE [LARGE SCALE GENOMIC DNA]</scope>
    <source>
        <strain evidence="2 4">B108</strain>
    </source>
</reference>
<dbReference type="KEGG" id="rid:RIdsm_05062"/>
<evidence type="ECO:0000313" key="5">
    <source>
        <dbReference type="Proteomes" id="UP000325785"/>
    </source>
</evidence>
<accession>A0A0T5PDY2</accession>
<dbReference type="Proteomes" id="UP000325785">
    <property type="component" value="Chromosome"/>
</dbReference>
<keyword evidence="4" id="KW-1185">Reference proteome</keyword>
<proteinExistence type="predicted"/>
<evidence type="ECO:0000313" key="4">
    <source>
        <dbReference type="Proteomes" id="UP000051401"/>
    </source>
</evidence>
<feature type="signal peptide" evidence="1">
    <location>
        <begin position="1"/>
        <end position="23"/>
    </location>
</feature>
<feature type="chain" id="PRO_5015044616" description="Allene oxide cyclase" evidence="1">
    <location>
        <begin position="24"/>
        <end position="159"/>
    </location>
</feature>
<dbReference type="EMBL" id="LAXI01000001">
    <property type="protein sequence ID" value="KRS19462.1"/>
    <property type="molecule type" value="Genomic_DNA"/>
</dbReference>
<evidence type="ECO:0000313" key="2">
    <source>
        <dbReference type="EMBL" id="KRS19462.1"/>
    </source>
</evidence>